<dbReference type="AlphaFoldDB" id="J9DI13"/>
<reference evidence="1 2" key="1">
    <citation type="journal article" date="2012" name="J. Bacteriol.">
        <title>Genome Sequence of Strain IMCC14465, Isolated from the East Sea, Belonging to the PS1 Clade of Alphaproteobacteria.</title>
        <authorList>
            <person name="Yang S.J."/>
            <person name="Kang I."/>
            <person name="Cho J.C."/>
        </authorList>
    </citation>
    <scope>NUCLEOTIDE SEQUENCE [LARGE SCALE GENOMIC DNA]</scope>
    <source>
        <strain evidence="1 2">IMCC14465</strain>
    </source>
</reference>
<sequence>MSFCPSFVFDIFVSKTVIEFLSSETGSLEALSKKYSEAISTKYAEVDSNVIQETAEDIARFLAEIEAGEDAVGLLNDFCRFRLYFVGHARERKLKPLFGDLLDPVKEAEIKLGETVKTFKAFVFSLRSNNEDHAPAGWLPETDENLTPFHEAFSKPVSVSDLF</sequence>
<protein>
    <submittedName>
        <fullName evidence="1">Uncharacterized protein</fullName>
    </submittedName>
</protein>
<dbReference type="eggNOG" id="ENOG5032WFD">
    <property type="taxonomic scope" value="Bacteria"/>
</dbReference>
<gene>
    <name evidence="1" type="ORF">IMCC14465_13120</name>
</gene>
<dbReference type="EMBL" id="ALYF01000003">
    <property type="protein sequence ID" value="EJW21516.1"/>
    <property type="molecule type" value="Genomic_DNA"/>
</dbReference>
<comment type="caution">
    <text evidence="1">The sequence shown here is derived from an EMBL/GenBank/DDBJ whole genome shotgun (WGS) entry which is preliminary data.</text>
</comment>
<dbReference type="STRING" id="1220535.IMCC14465_13120"/>
<dbReference type="Proteomes" id="UP000004836">
    <property type="component" value="Unassembled WGS sequence"/>
</dbReference>
<proteinExistence type="predicted"/>
<organism evidence="1 2">
    <name type="scientific">alpha proteobacterium IMCC14465</name>
    <dbReference type="NCBI Taxonomy" id="1220535"/>
    <lineage>
        <taxon>Bacteria</taxon>
        <taxon>Pseudomonadati</taxon>
        <taxon>Pseudomonadota</taxon>
        <taxon>Alphaproteobacteria</taxon>
        <taxon>PS1 clade</taxon>
    </lineage>
</organism>
<accession>J9DI13</accession>
<keyword evidence="2" id="KW-1185">Reference proteome</keyword>
<dbReference type="OrthoDB" id="7344782at2"/>
<evidence type="ECO:0000313" key="2">
    <source>
        <dbReference type="Proteomes" id="UP000004836"/>
    </source>
</evidence>
<name>J9DI13_9PROT</name>
<evidence type="ECO:0000313" key="1">
    <source>
        <dbReference type="EMBL" id="EJW21516.1"/>
    </source>
</evidence>